<dbReference type="STRING" id="280093.SAMN05443373_104297"/>
<dbReference type="EMBL" id="FQWO01000004">
    <property type="protein sequence ID" value="SHG85247.1"/>
    <property type="molecule type" value="Genomic_DNA"/>
</dbReference>
<evidence type="ECO:0000256" key="1">
    <source>
        <dbReference type="ARBA" id="ARBA00022448"/>
    </source>
</evidence>
<reference evidence="5 8" key="3">
    <citation type="submission" date="2018-03" db="EMBL/GenBank/DDBJ databases">
        <title>Genomic Encyclopedia of Archaeal and Bacterial Type Strains, Phase II (KMG-II): from individual species to whole genera.</title>
        <authorList>
            <person name="Goeker M."/>
        </authorList>
    </citation>
    <scope>NUCLEOTIDE SEQUENCE [LARGE SCALE GENOMIC DNA]</scope>
    <source>
        <strain evidence="5 8">DSM 17797</strain>
    </source>
</reference>
<dbReference type="Gene3D" id="1.10.490.10">
    <property type="entry name" value="Globins"/>
    <property type="match status" value="1"/>
</dbReference>
<evidence type="ECO:0000313" key="5">
    <source>
        <dbReference type="EMBL" id="PRZ25211.1"/>
    </source>
</evidence>
<reference evidence="7" key="2">
    <citation type="submission" date="2016-11" db="EMBL/GenBank/DDBJ databases">
        <authorList>
            <person name="Varghese N."/>
            <person name="Submissions S."/>
        </authorList>
    </citation>
    <scope>NUCLEOTIDE SEQUENCE [LARGE SCALE GENOMIC DNA]</scope>
    <source>
        <strain evidence="7">DSM 19729</strain>
    </source>
</reference>
<evidence type="ECO:0000313" key="8">
    <source>
        <dbReference type="Proteomes" id="UP000237771"/>
    </source>
</evidence>
<reference evidence="6" key="1">
    <citation type="submission" date="2016-11" db="EMBL/GenBank/DDBJ databases">
        <authorList>
            <person name="Jaros S."/>
            <person name="Januszkiewicz K."/>
            <person name="Wedrychowicz H."/>
        </authorList>
    </citation>
    <scope>NUCLEOTIDE SEQUENCE [LARGE SCALE GENOMIC DNA]</scope>
    <source>
        <strain evidence="6">DSM 19729</strain>
    </source>
</reference>
<name>A0A1M5N703_9FLAO</name>
<organism evidence="6 7">
    <name type="scientific">Flavobacterium granuli</name>
    <dbReference type="NCBI Taxonomy" id="280093"/>
    <lineage>
        <taxon>Bacteria</taxon>
        <taxon>Pseudomonadati</taxon>
        <taxon>Bacteroidota</taxon>
        <taxon>Flavobacteriia</taxon>
        <taxon>Flavobacteriales</taxon>
        <taxon>Flavobacteriaceae</taxon>
        <taxon>Flavobacterium</taxon>
    </lineage>
</organism>
<dbReference type="InterPro" id="IPR009050">
    <property type="entry name" value="Globin-like_sf"/>
</dbReference>
<accession>A0A1M5N703</accession>
<evidence type="ECO:0000256" key="4">
    <source>
        <dbReference type="ARBA" id="ARBA00023004"/>
    </source>
</evidence>
<keyword evidence="3" id="KW-0479">Metal-binding</keyword>
<dbReference type="GO" id="GO:0020037">
    <property type="term" value="F:heme binding"/>
    <property type="evidence" value="ECO:0007669"/>
    <property type="project" value="InterPro"/>
</dbReference>
<sequence>MAYLCVGFFYTQIMTTLKDITTLEDIKLLVDSFYSKVQKDEFIGPIFNAKIGNQWPEHLEKMYRFWQTILLEVHTYSGSPFPPHKQLPVAKEHFDRWMELFSTTIDGLFTGPIAEEAKLRAKNMAEMFNYKIDYFRNATKNNPQH</sequence>
<dbReference type="GO" id="GO:0046872">
    <property type="term" value="F:metal ion binding"/>
    <property type="evidence" value="ECO:0007669"/>
    <property type="project" value="UniProtKB-KW"/>
</dbReference>
<dbReference type="Proteomes" id="UP000184384">
    <property type="component" value="Unassembled WGS sequence"/>
</dbReference>
<evidence type="ECO:0000313" key="7">
    <source>
        <dbReference type="Proteomes" id="UP000184384"/>
    </source>
</evidence>
<keyword evidence="8" id="KW-1185">Reference proteome</keyword>
<evidence type="ECO:0000256" key="3">
    <source>
        <dbReference type="ARBA" id="ARBA00022723"/>
    </source>
</evidence>
<gene>
    <name evidence="5" type="ORF">BC624_103297</name>
    <name evidence="6" type="ORF">SAMN05443373_104297</name>
</gene>
<dbReference type="Pfam" id="PF01152">
    <property type="entry name" value="Bac_globin"/>
    <property type="match status" value="1"/>
</dbReference>
<dbReference type="Proteomes" id="UP000237771">
    <property type="component" value="Unassembled WGS sequence"/>
</dbReference>
<dbReference type="CDD" id="cd08916">
    <property type="entry name" value="TrHb3_P"/>
    <property type="match status" value="1"/>
</dbReference>
<keyword evidence="1" id="KW-0813">Transport</keyword>
<dbReference type="GO" id="GO:0019825">
    <property type="term" value="F:oxygen binding"/>
    <property type="evidence" value="ECO:0007669"/>
    <property type="project" value="InterPro"/>
</dbReference>
<dbReference type="EMBL" id="PVUB01000003">
    <property type="protein sequence ID" value="PRZ25211.1"/>
    <property type="molecule type" value="Genomic_DNA"/>
</dbReference>
<keyword evidence="2" id="KW-0349">Heme</keyword>
<evidence type="ECO:0000313" key="6">
    <source>
        <dbReference type="EMBL" id="SHG85247.1"/>
    </source>
</evidence>
<protein>
    <submittedName>
        <fullName evidence="6">Hemoglobin</fullName>
    </submittedName>
</protein>
<keyword evidence="4" id="KW-0408">Iron</keyword>
<dbReference type="AlphaFoldDB" id="A0A1M5N703"/>
<dbReference type="InterPro" id="IPR012292">
    <property type="entry name" value="Globin/Proto"/>
</dbReference>
<proteinExistence type="predicted"/>
<dbReference type="SUPFAM" id="SSF46458">
    <property type="entry name" value="Globin-like"/>
    <property type="match status" value="1"/>
</dbReference>
<dbReference type="InterPro" id="IPR001486">
    <property type="entry name" value="Hemoglobin_trunc"/>
</dbReference>
<evidence type="ECO:0000256" key="2">
    <source>
        <dbReference type="ARBA" id="ARBA00022617"/>
    </source>
</evidence>